<dbReference type="Gene3D" id="1.10.287.1080">
    <property type="entry name" value="MazG-like"/>
    <property type="match status" value="1"/>
</dbReference>
<dbReference type="GO" id="GO:0005524">
    <property type="term" value="F:ATP binding"/>
    <property type="evidence" value="ECO:0007669"/>
    <property type="project" value="UniProtKB-KW"/>
</dbReference>
<dbReference type="GO" id="GO:0000105">
    <property type="term" value="P:L-histidine biosynthetic process"/>
    <property type="evidence" value="ECO:0007669"/>
    <property type="project" value="UniProtKB-UniRule"/>
</dbReference>
<dbReference type="CDD" id="cd11534">
    <property type="entry name" value="NTP-PPase_HisIE_like"/>
    <property type="match status" value="1"/>
</dbReference>
<comment type="caution">
    <text evidence="10">The sequence shown here is derived from an EMBL/GenBank/DDBJ whole genome shotgun (WGS) entry which is preliminary data.</text>
</comment>
<dbReference type="GO" id="GO:0004636">
    <property type="term" value="F:phosphoribosyl-ATP diphosphatase activity"/>
    <property type="evidence" value="ECO:0007669"/>
    <property type="project" value="UniProtKB-UniRule"/>
</dbReference>
<keyword evidence="9" id="KW-0963">Cytoplasm</keyword>
<dbReference type="UniPathway" id="UPA00031">
    <property type="reaction ID" value="UER00007"/>
</dbReference>
<evidence type="ECO:0000256" key="3">
    <source>
        <dbReference type="ARBA" id="ARBA00009392"/>
    </source>
</evidence>
<dbReference type="AlphaFoldDB" id="A0A4V2UZM6"/>
<protein>
    <recommendedName>
        <fullName evidence="9">Phosphoribosyl-ATP pyrophosphatase</fullName>
        <shortName evidence="9">PRA-PH</shortName>
        <ecNumber evidence="9">3.6.1.31</ecNumber>
    </recommendedName>
</protein>
<dbReference type="HAMAP" id="MF_01020">
    <property type="entry name" value="HisE"/>
    <property type="match status" value="1"/>
</dbReference>
<evidence type="ECO:0000256" key="1">
    <source>
        <dbReference type="ARBA" id="ARBA00001460"/>
    </source>
</evidence>
<evidence type="ECO:0000256" key="2">
    <source>
        <dbReference type="ARBA" id="ARBA00005204"/>
    </source>
</evidence>
<proteinExistence type="inferred from homology"/>
<evidence type="ECO:0000256" key="8">
    <source>
        <dbReference type="ARBA" id="ARBA00023102"/>
    </source>
</evidence>
<comment type="catalytic activity">
    <reaction evidence="1 9">
        <text>1-(5-phospho-beta-D-ribosyl)-ATP + H2O = 1-(5-phospho-beta-D-ribosyl)-5'-AMP + diphosphate + H(+)</text>
        <dbReference type="Rhea" id="RHEA:22828"/>
        <dbReference type="ChEBI" id="CHEBI:15377"/>
        <dbReference type="ChEBI" id="CHEBI:15378"/>
        <dbReference type="ChEBI" id="CHEBI:33019"/>
        <dbReference type="ChEBI" id="CHEBI:59457"/>
        <dbReference type="ChEBI" id="CHEBI:73183"/>
        <dbReference type="EC" id="3.6.1.31"/>
    </reaction>
</comment>
<dbReference type="EMBL" id="SMAK01000003">
    <property type="protein sequence ID" value="TCT11918.1"/>
    <property type="molecule type" value="Genomic_DNA"/>
</dbReference>
<evidence type="ECO:0000256" key="9">
    <source>
        <dbReference type="HAMAP-Rule" id="MF_01020"/>
    </source>
</evidence>
<keyword evidence="4 9" id="KW-0028">Amino-acid biosynthesis</keyword>
<keyword evidence="5 9" id="KW-0547">Nucleotide-binding</keyword>
<dbReference type="NCBIfam" id="NF001611">
    <property type="entry name" value="PRK00400.1-3"/>
    <property type="match status" value="1"/>
</dbReference>
<keyword evidence="6 9" id="KW-0378">Hydrolase</keyword>
<dbReference type="OrthoDB" id="9814738at2"/>
<dbReference type="EC" id="3.6.1.31" evidence="9"/>
<organism evidence="10 11">
    <name type="scientific">Tepidamorphus gemmatus</name>
    <dbReference type="NCBI Taxonomy" id="747076"/>
    <lineage>
        <taxon>Bacteria</taxon>
        <taxon>Pseudomonadati</taxon>
        <taxon>Pseudomonadota</taxon>
        <taxon>Alphaproteobacteria</taxon>
        <taxon>Hyphomicrobiales</taxon>
        <taxon>Tepidamorphaceae</taxon>
        <taxon>Tepidamorphus</taxon>
    </lineage>
</organism>
<dbReference type="NCBIfam" id="NF001613">
    <property type="entry name" value="PRK00400.1-5"/>
    <property type="match status" value="1"/>
</dbReference>
<dbReference type="Proteomes" id="UP000295678">
    <property type="component" value="Unassembled WGS sequence"/>
</dbReference>
<evidence type="ECO:0000256" key="7">
    <source>
        <dbReference type="ARBA" id="ARBA00022840"/>
    </source>
</evidence>
<evidence type="ECO:0000256" key="4">
    <source>
        <dbReference type="ARBA" id="ARBA00022605"/>
    </source>
</evidence>
<dbReference type="InterPro" id="IPR021130">
    <property type="entry name" value="PRib-ATP_PPHydrolase-like"/>
</dbReference>
<keyword evidence="11" id="KW-1185">Reference proteome</keyword>
<gene>
    <name evidence="9" type="primary">hisE</name>
    <name evidence="10" type="ORF">EDC22_103231</name>
</gene>
<reference evidence="10 11" key="1">
    <citation type="submission" date="2019-03" db="EMBL/GenBank/DDBJ databases">
        <title>Genomic Encyclopedia of Type Strains, Phase IV (KMG-IV): sequencing the most valuable type-strain genomes for metagenomic binning, comparative biology and taxonomic classification.</title>
        <authorList>
            <person name="Goeker M."/>
        </authorList>
    </citation>
    <scope>NUCLEOTIDE SEQUENCE [LARGE SCALE GENOMIC DNA]</scope>
    <source>
        <strain evidence="10 11">DSM 19345</strain>
    </source>
</reference>
<dbReference type="SUPFAM" id="SSF101386">
    <property type="entry name" value="all-alpha NTP pyrophosphatases"/>
    <property type="match status" value="1"/>
</dbReference>
<dbReference type="PANTHER" id="PTHR42945:SF1">
    <property type="entry name" value="HISTIDINE BIOSYNTHESIS BIFUNCTIONAL PROTEIN HIS7"/>
    <property type="match status" value="1"/>
</dbReference>
<dbReference type="NCBIfam" id="TIGR03188">
    <property type="entry name" value="histidine_hisI"/>
    <property type="match status" value="1"/>
</dbReference>
<evidence type="ECO:0000256" key="5">
    <source>
        <dbReference type="ARBA" id="ARBA00022741"/>
    </source>
</evidence>
<comment type="similarity">
    <text evidence="3 9">Belongs to the PRA-PH family.</text>
</comment>
<comment type="subcellular location">
    <subcellularLocation>
        <location evidence="9">Cytoplasm</location>
    </subcellularLocation>
</comment>
<comment type="pathway">
    <text evidence="2 9">Amino-acid biosynthesis; L-histidine biosynthesis; L-histidine from 5-phospho-alpha-D-ribose 1-diphosphate: step 2/9.</text>
</comment>
<dbReference type="InterPro" id="IPR008179">
    <property type="entry name" value="HisE"/>
</dbReference>
<keyword evidence="8 9" id="KW-0368">Histidine biosynthesis</keyword>
<evidence type="ECO:0000313" key="11">
    <source>
        <dbReference type="Proteomes" id="UP000295678"/>
    </source>
</evidence>
<evidence type="ECO:0000256" key="6">
    <source>
        <dbReference type="ARBA" id="ARBA00022801"/>
    </source>
</evidence>
<sequence>MSRQSLTIEELNAVVVSRRGGDPAASYTARLFERGVAQCAKKLGEEGVELAIAAVAGDRDAVRGEAADLLYHLVVLLAASGVTLEEVYAELGRREGMSGLTEKANRHT</sequence>
<evidence type="ECO:0000313" key="10">
    <source>
        <dbReference type="EMBL" id="TCT11918.1"/>
    </source>
</evidence>
<dbReference type="GO" id="GO:0005737">
    <property type="term" value="C:cytoplasm"/>
    <property type="evidence" value="ECO:0007669"/>
    <property type="project" value="UniProtKB-SubCell"/>
</dbReference>
<name>A0A4V2UZM6_9HYPH</name>
<dbReference type="Pfam" id="PF01503">
    <property type="entry name" value="PRA-PH"/>
    <property type="match status" value="1"/>
</dbReference>
<keyword evidence="7 9" id="KW-0067">ATP-binding</keyword>
<accession>A0A4V2UZM6</accession>
<dbReference type="PANTHER" id="PTHR42945">
    <property type="entry name" value="HISTIDINE BIOSYNTHESIS BIFUNCTIONAL PROTEIN"/>
    <property type="match status" value="1"/>
</dbReference>
<dbReference type="RefSeq" id="WP_132805810.1">
    <property type="nucleotide sequence ID" value="NZ_SMAK01000003.1"/>
</dbReference>